<protein>
    <submittedName>
        <fullName evidence="3">Uncharacterized protein LOC114074221</fullName>
    </submittedName>
</protein>
<dbReference type="Pfam" id="PF24626">
    <property type="entry name" value="SH3_Tf2-1"/>
    <property type="match status" value="1"/>
</dbReference>
<dbReference type="Proteomes" id="UP000694930">
    <property type="component" value="Chromosome 10"/>
</dbReference>
<evidence type="ECO:0000259" key="1">
    <source>
        <dbReference type="Pfam" id="PF24626"/>
    </source>
</evidence>
<name>A0ABM1UWN8_SOLPN</name>
<accession>A0ABM1UWN8</accession>
<dbReference type="PANTHER" id="PTHR46148">
    <property type="entry name" value="CHROMO DOMAIN-CONTAINING PROTEIN"/>
    <property type="match status" value="1"/>
</dbReference>
<reference evidence="2" key="1">
    <citation type="journal article" date="2014" name="Nat. Genet.">
        <title>The genome of the stress-tolerant wild tomato species Solanum pennellii.</title>
        <authorList>
            <person name="Bolger A."/>
            <person name="Scossa F."/>
            <person name="Bolger M.E."/>
            <person name="Lanz C."/>
            <person name="Maumus F."/>
            <person name="Tohge T."/>
            <person name="Quesneville H."/>
            <person name="Alseekh S."/>
            <person name="Sorensen I."/>
            <person name="Lichtenstein G."/>
            <person name="Fich E.A."/>
            <person name="Conte M."/>
            <person name="Keller H."/>
            <person name="Schneeberger K."/>
            <person name="Schwacke R."/>
            <person name="Ofner I."/>
            <person name="Vrebalov J."/>
            <person name="Xu Y."/>
            <person name="Osorio S."/>
            <person name="Aflitos S.A."/>
            <person name="Schijlen E."/>
            <person name="Jimenez-Gomez J.M."/>
            <person name="Ryngajllo M."/>
            <person name="Kimura S."/>
            <person name="Kumar R."/>
            <person name="Koenig D."/>
            <person name="Headland L.R."/>
            <person name="Maloof J.N."/>
            <person name="Sinha N."/>
            <person name="van Ham R.C."/>
            <person name="Lankhorst R.K."/>
            <person name="Mao L."/>
            <person name="Vogel A."/>
            <person name="Arsova B."/>
            <person name="Panstruga R."/>
            <person name="Fei Z."/>
            <person name="Rose J.K."/>
            <person name="Zamir D."/>
            <person name="Carrari F."/>
            <person name="Giovannoni J.J."/>
            <person name="Weigel D."/>
            <person name="Usadel B."/>
            <person name="Fernie A.R."/>
        </authorList>
    </citation>
    <scope>NUCLEOTIDE SEQUENCE [LARGE SCALE GENOMIC DNA]</scope>
    <source>
        <strain evidence="2">cv. LA0716</strain>
    </source>
</reference>
<organism evidence="2 3">
    <name type="scientific">Solanum pennellii</name>
    <name type="common">Tomato</name>
    <name type="synonym">Lycopersicon pennellii</name>
    <dbReference type="NCBI Taxonomy" id="28526"/>
    <lineage>
        <taxon>Eukaryota</taxon>
        <taxon>Viridiplantae</taxon>
        <taxon>Streptophyta</taxon>
        <taxon>Embryophyta</taxon>
        <taxon>Tracheophyta</taxon>
        <taxon>Spermatophyta</taxon>
        <taxon>Magnoliopsida</taxon>
        <taxon>eudicotyledons</taxon>
        <taxon>Gunneridae</taxon>
        <taxon>Pentapetalae</taxon>
        <taxon>asterids</taxon>
        <taxon>lamiids</taxon>
        <taxon>Solanales</taxon>
        <taxon>Solanaceae</taxon>
        <taxon>Solanoideae</taxon>
        <taxon>Solaneae</taxon>
        <taxon>Solanum</taxon>
        <taxon>Solanum subgen. Lycopersicon</taxon>
    </lineage>
</organism>
<dbReference type="GeneID" id="114074221"/>
<evidence type="ECO:0000313" key="2">
    <source>
        <dbReference type="Proteomes" id="UP000694930"/>
    </source>
</evidence>
<proteinExistence type="predicted"/>
<sequence>MGPYEILQRVGNVSYKLRLPQELAYVHPIFHISMLKKCLGDPASILPVEGLGVDENLSYEKVPVEILDSQVKWLRNKEFATVKVFSKNHLVEGETCEAEADLRSR</sequence>
<evidence type="ECO:0000313" key="3">
    <source>
        <dbReference type="RefSeq" id="XP_027767906.1"/>
    </source>
</evidence>
<reference evidence="3" key="2">
    <citation type="submission" date="2025-08" db="UniProtKB">
        <authorList>
            <consortium name="RefSeq"/>
        </authorList>
    </citation>
    <scope>IDENTIFICATION</scope>
</reference>
<dbReference type="PANTHER" id="PTHR46148:SF56">
    <property type="entry name" value="RETROTRANSPOSON PROTEIN"/>
    <property type="match status" value="1"/>
</dbReference>
<keyword evidence="2" id="KW-1185">Reference proteome</keyword>
<feature type="domain" description="Tf2-1-like SH3-like" evidence="1">
    <location>
        <begin position="1"/>
        <end position="38"/>
    </location>
</feature>
<dbReference type="InterPro" id="IPR056924">
    <property type="entry name" value="SH3_Tf2-1"/>
</dbReference>
<gene>
    <name evidence="3" type="primary">LOC114074221</name>
</gene>
<dbReference type="RefSeq" id="XP_027767906.1">
    <property type="nucleotide sequence ID" value="XM_027912105.1"/>
</dbReference>